<organism evidence="2 3">
    <name type="scientific">Onychostoma macrolepis</name>
    <dbReference type="NCBI Taxonomy" id="369639"/>
    <lineage>
        <taxon>Eukaryota</taxon>
        <taxon>Metazoa</taxon>
        <taxon>Chordata</taxon>
        <taxon>Craniata</taxon>
        <taxon>Vertebrata</taxon>
        <taxon>Euteleostomi</taxon>
        <taxon>Actinopterygii</taxon>
        <taxon>Neopterygii</taxon>
        <taxon>Teleostei</taxon>
        <taxon>Ostariophysi</taxon>
        <taxon>Cypriniformes</taxon>
        <taxon>Cyprinidae</taxon>
        <taxon>Acrossocheilinae</taxon>
        <taxon>Onychostoma</taxon>
    </lineage>
</organism>
<dbReference type="Proteomes" id="UP000579812">
    <property type="component" value="Unassembled WGS sequence"/>
</dbReference>
<dbReference type="AlphaFoldDB" id="A0A7J6D7L0"/>
<dbReference type="EMBL" id="JAAMOB010000003">
    <property type="protein sequence ID" value="KAF4115266.1"/>
    <property type="molecule type" value="Genomic_DNA"/>
</dbReference>
<reference evidence="2 3" key="1">
    <citation type="submission" date="2020-04" db="EMBL/GenBank/DDBJ databases">
        <title>Chromosome-level genome assembly of a cyprinid fish Onychostoma macrolepis by integration of Nanopore Sequencing, Bionano and Hi-C technology.</title>
        <authorList>
            <person name="Wang D."/>
        </authorList>
    </citation>
    <scope>NUCLEOTIDE SEQUENCE [LARGE SCALE GENOMIC DNA]</scope>
    <source>
        <strain evidence="2">SWU-2019</strain>
        <tissue evidence="2">Muscle</tissue>
    </source>
</reference>
<accession>A0A7J6D7L0</accession>
<evidence type="ECO:0000313" key="3">
    <source>
        <dbReference type="Proteomes" id="UP000579812"/>
    </source>
</evidence>
<feature type="region of interest" description="Disordered" evidence="1">
    <location>
        <begin position="1"/>
        <end position="23"/>
    </location>
</feature>
<proteinExistence type="predicted"/>
<protein>
    <submittedName>
        <fullName evidence="2">Uncharacterized protein</fullName>
    </submittedName>
</protein>
<name>A0A7J6D7L0_9TELE</name>
<evidence type="ECO:0000256" key="1">
    <source>
        <dbReference type="SAM" id="MobiDB-lite"/>
    </source>
</evidence>
<sequence>MVVKMSRATKPRGPTASKERKGKGHNVYTPVQMVLFNFIRLPLQPHHNSNKTITQILQMDMEYQSVNIRAKCIQLESEGHNILQDGTFLEKTTCTIADTTGVVERTVWGLQHNINIESWFYMTNLSLCIFQGIFPVAQQAHDLEVEGLSPV</sequence>
<dbReference type="InterPro" id="IPR012340">
    <property type="entry name" value="NA-bd_OB-fold"/>
</dbReference>
<gene>
    <name evidence="2" type="ORF">G5714_002755</name>
</gene>
<keyword evidence="3" id="KW-1185">Reference proteome</keyword>
<evidence type="ECO:0000313" key="2">
    <source>
        <dbReference type="EMBL" id="KAF4115266.1"/>
    </source>
</evidence>
<dbReference type="Gene3D" id="2.40.50.140">
    <property type="entry name" value="Nucleic acid-binding proteins"/>
    <property type="match status" value="1"/>
</dbReference>
<comment type="caution">
    <text evidence="2">The sequence shown here is derived from an EMBL/GenBank/DDBJ whole genome shotgun (WGS) entry which is preliminary data.</text>
</comment>